<dbReference type="Gene3D" id="3.40.50.12780">
    <property type="entry name" value="N-terminal domain of ligase-like"/>
    <property type="match status" value="1"/>
</dbReference>
<evidence type="ECO:0000259" key="3">
    <source>
        <dbReference type="Pfam" id="PF00501"/>
    </source>
</evidence>
<dbReference type="InterPro" id="IPR045851">
    <property type="entry name" value="AMP-bd_C_sf"/>
</dbReference>
<evidence type="ECO:0000259" key="4">
    <source>
        <dbReference type="Pfam" id="PF13193"/>
    </source>
</evidence>
<comment type="caution">
    <text evidence="5">The sequence shown here is derived from an EMBL/GenBank/DDBJ whole genome shotgun (WGS) entry which is preliminary data.</text>
</comment>
<dbReference type="SUPFAM" id="SSF56801">
    <property type="entry name" value="Acetyl-CoA synthetase-like"/>
    <property type="match status" value="1"/>
</dbReference>
<keyword evidence="2 5" id="KW-0436">Ligase</keyword>
<dbReference type="Pfam" id="PF00501">
    <property type="entry name" value="AMP-binding"/>
    <property type="match status" value="1"/>
</dbReference>
<dbReference type="AlphaFoldDB" id="A0A4Y8UMG6"/>
<feature type="domain" description="AMP-dependent synthetase/ligase" evidence="3">
    <location>
        <begin position="15"/>
        <end position="391"/>
    </location>
</feature>
<comment type="similarity">
    <text evidence="1">Belongs to the ATP-dependent AMP-binding enzyme family.</text>
</comment>
<evidence type="ECO:0000256" key="1">
    <source>
        <dbReference type="ARBA" id="ARBA00006432"/>
    </source>
</evidence>
<dbReference type="Pfam" id="PF13193">
    <property type="entry name" value="AMP-binding_C"/>
    <property type="match status" value="1"/>
</dbReference>
<dbReference type="EMBL" id="SPIA01000001">
    <property type="protein sequence ID" value="TFH68829.1"/>
    <property type="molecule type" value="Genomic_DNA"/>
</dbReference>
<feature type="domain" description="AMP-binding enzyme C-terminal" evidence="4">
    <location>
        <begin position="442"/>
        <end position="517"/>
    </location>
</feature>
<keyword evidence="6" id="KW-1185">Reference proteome</keyword>
<dbReference type="PROSITE" id="PS00455">
    <property type="entry name" value="AMP_BINDING"/>
    <property type="match status" value="1"/>
</dbReference>
<proteinExistence type="inferred from homology"/>
<dbReference type="InterPro" id="IPR000873">
    <property type="entry name" value="AMP-dep_synth/lig_dom"/>
</dbReference>
<evidence type="ECO:0000256" key="2">
    <source>
        <dbReference type="ARBA" id="ARBA00022598"/>
    </source>
</evidence>
<dbReference type="PANTHER" id="PTHR43201:SF5">
    <property type="entry name" value="MEDIUM-CHAIN ACYL-COA LIGASE ACSF2, MITOCHONDRIAL"/>
    <property type="match status" value="1"/>
</dbReference>
<dbReference type="OrthoDB" id="9761989at2"/>
<dbReference type="NCBIfam" id="NF005801">
    <property type="entry name" value="PRK07656.1"/>
    <property type="match status" value="1"/>
</dbReference>
<evidence type="ECO:0000313" key="6">
    <source>
        <dbReference type="Proteomes" id="UP000298133"/>
    </source>
</evidence>
<reference evidence="5 6" key="1">
    <citation type="submission" date="2019-03" db="EMBL/GenBank/DDBJ databases">
        <title>Draft genome of Gammaproteobacteria bacterium LSUCC0057, a member of the SAR92 clade.</title>
        <authorList>
            <person name="Lanclos V.C."/>
            <person name="Doiron C."/>
            <person name="Henson M.W."/>
            <person name="Thrash J.C."/>
        </authorList>
    </citation>
    <scope>NUCLEOTIDE SEQUENCE [LARGE SCALE GENOMIC DNA]</scope>
    <source>
        <strain evidence="5 6">LSUCC0057</strain>
    </source>
</reference>
<dbReference type="PANTHER" id="PTHR43201">
    <property type="entry name" value="ACYL-COA SYNTHETASE"/>
    <property type="match status" value="1"/>
</dbReference>
<organism evidence="5 6">
    <name type="scientific">Gammaproteobacteria bacterium LSUCC0057</name>
    <dbReference type="NCBI Taxonomy" id="2559237"/>
    <lineage>
        <taxon>Bacteria</taxon>
        <taxon>Pseudomonadati</taxon>
        <taxon>Pseudomonadota</taxon>
        <taxon>Gammaproteobacteria</taxon>
        <taxon>Cellvibrionales</taxon>
        <taxon>Porticoccaceae</taxon>
        <taxon>SAR92 clade</taxon>
    </lineage>
</organism>
<accession>A0A4Y8UMG6</accession>
<evidence type="ECO:0000313" key="5">
    <source>
        <dbReference type="EMBL" id="TFH68829.1"/>
    </source>
</evidence>
<protein>
    <submittedName>
        <fullName evidence="5">Fatty acid--CoA ligase</fullName>
    </submittedName>
</protein>
<sequence length="527" mass="56623">MANRPATAQTTWQLLEQQAAARGEQIFLHDGEQRLSYSDTQQQCRQLAAALLADGFAHGERAAIWAPNVYQWVVAALAVQSIGGVLVTINTRYKGGEAAELLRASGATTLFCIDHFLGVDYPAALAQQSLPKLQRQIILNSAPNSAANSWQQVLQRGAQWLASGNEAVLTARHQQLSGDDISDIIFTSGTTGRAKGVITCHRQNIQAFTTFGELLGLTASDRYLVINPFFHSFGYKAGMLAILAQGATLVPMASFDVDAVLATIEREAITVMPGPPTIFQSLINHPQLQQFDISSLQKATTGAAVIPTSLIEQMQTVLNIGTVITAYGLSECGGLATMCRRGDSAETIAKTSGRAIPGVELSIVDSDNQHLPAGQVGEIVLRGFNLMQGYLDDPAATAEAIDSDGWLHTGDIGFVDANGNLAITDRLKDMYISGGFNCYPAEIESALNGHPDIVMSAVIGVADSRLGEVGRAYVVLRQGAEQSSDSLHQWCREQMANYKVPRQFRIVDQLPLNASGKVQKTELRSAP</sequence>
<name>A0A4Y8UMG6_9GAMM</name>
<dbReference type="InterPro" id="IPR042099">
    <property type="entry name" value="ANL_N_sf"/>
</dbReference>
<dbReference type="Gene3D" id="3.30.300.30">
    <property type="match status" value="1"/>
</dbReference>
<dbReference type="InterPro" id="IPR020845">
    <property type="entry name" value="AMP-binding_CS"/>
</dbReference>
<dbReference type="GO" id="GO:0006631">
    <property type="term" value="P:fatty acid metabolic process"/>
    <property type="evidence" value="ECO:0007669"/>
    <property type="project" value="TreeGrafter"/>
</dbReference>
<gene>
    <name evidence="5" type="ORF">E3W66_02430</name>
</gene>
<dbReference type="GO" id="GO:0031956">
    <property type="term" value="F:medium-chain fatty acid-CoA ligase activity"/>
    <property type="evidence" value="ECO:0007669"/>
    <property type="project" value="TreeGrafter"/>
</dbReference>
<dbReference type="Proteomes" id="UP000298133">
    <property type="component" value="Unassembled WGS sequence"/>
</dbReference>
<dbReference type="InterPro" id="IPR025110">
    <property type="entry name" value="AMP-bd_C"/>
</dbReference>